<keyword evidence="2" id="KW-1185">Reference proteome</keyword>
<protein>
    <submittedName>
        <fullName evidence="1">Uncharacterized protein</fullName>
    </submittedName>
</protein>
<accession>A0A7Y9JGN1</accession>
<gene>
    <name evidence="1" type="ORF">BJY14_004425</name>
</gene>
<name>A0A7Y9JGN1_9ACTN</name>
<dbReference type="Proteomes" id="UP000529783">
    <property type="component" value="Unassembled WGS sequence"/>
</dbReference>
<evidence type="ECO:0000313" key="2">
    <source>
        <dbReference type="Proteomes" id="UP000529783"/>
    </source>
</evidence>
<sequence>MGMDETAVQAGDGQGMDLSDVIEVAADQFAWIQTDDGELVGGQGATLEEEEDLVAFGFVRGPVGDQEPPNLRVDTEFFSNFTFRSLAGVSPCST</sequence>
<dbReference type="EMBL" id="JACCBA010000001">
    <property type="protein sequence ID" value="NYD48442.1"/>
    <property type="molecule type" value="Genomic_DNA"/>
</dbReference>
<reference evidence="1 2" key="1">
    <citation type="submission" date="2020-07" db="EMBL/GenBank/DDBJ databases">
        <title>Sequencing the genomes of 1000 actinobacteria strains.</title>
        <authorList>
            <person name="Klenk H.-P."/>
        </authorList>
    </citation>
    <scope>NUCLEOTIDE SEQUENCE [LARGE SCALE GENOMIC DNA]</scope>
    <source>
        <strain evidence="1 2">DSM 40398</strain>
    </source>
</reference>
<dbReference type="AlphaFoldDB" id="A0A7Y9JGN1"/>
<evidence type="ECO:0000313" key="1">
    <source>
        <dbReference type="EMBL" id="NYD48442.1"/>
    </source>
</evidence>
<organism evidence="1 2">
    <name type="scientific">Actinomadura luteofluorescens</name>
    <dbReference type="NCBI Taxonomy" id="46163"/>
    <lineage>
        <taxon>Bacteria</taxon>
        <taxon>Bacillati</taxon>
        <taxon>Actinomycetota</taxon>
        <taxon>Actinomycetes</taxon>
        <taxon>Streptosporangiales</taxon>
        <taxon>Thermomonosporaceae</taxon>
        <taxon>Actinomadura</taxon>
    </lineage>
</organism>
<proteinExistence type="predicted"/>
<comment type="caution">
    <text evidence="1">The sequence shown here is derived from an EMBL/GenBank/DDBJ whole genome shotgun (WGS) entry which is preliminary data.</text>
</comment>